<dbReference type="AlphaFoldDB" id="U2T7S6"/>
<name>U2T7S6_LEIAQ</name>
<reference evidence="1 2" key="1">
    <citation type="submission" date="2013-08" db="EMBL/GenBank/DDBJ databases">
        <authorList>
            <person name="Weinstock G."/>
            <person name="Sodergren E."/>
            <person name="Wylie T."/>
            <person name="Fulton L."/>
            <person name="Fulton R."/>
            <person name="Fronick C."/>
            <person name="O'Laughlin M."/>
            <person name="Godfrey J."/>
            <person name="Miner T."/>
            <person name="Herter B."/>
            <person name="Appelbaum E."/>
            <person name="Cordes M."/>
            <person name="Lek S."/>
            <person name="Wollam A."/>
            <person name="Pepin K.H."/>
            <person name="Palsikar V.B."/>
            <person name="Mitreva M."/>
            <person name="Wilson R.K."/>
        </authorList>
    </citation>
    <scope>NUCLEOTIDE SEQUENCE [LARGE SCALE GENOMIC DNA]</scope>
    <source>
        <strain evidence="1 2">ATCC 14665</strain>
    </source>
</reference>
<dbReference type="HOGENOM" id="CLU_2316825_0_0_11"/>
<accession>U2T7S6</accession>
<dbReference type="PATRIC" id="fig|1358026.3.peg.63"/>
<comment type="caution">
    <text evidence="1">The sequence shown here is derived from an EMBL/GenBank/DDBJ whole genome shotgun (WGS) entry which is preliminary data.</text>
</comment>
<dbReference type="Proteomes" id="UP000016605">
    <property type="component" value="Unassembled WGS sequence"/>
</dbReference>
<evidence type="ECO:0000313" key="2">
    <source>
        <dbReference type="Proteomes" id="UP000016605"/>
    </source>
</evidence>
<evidence type="ECO:0000313" key="1">
    <source>
        <dbReference type="EMBL" id="ERK73518.1"/>
    </source>
</evidence>
<gene>
    <name evidence="1" type="ORF">N136_00076</name>
</gene>
<organism evidence="1 2">
    <name type="scientific">Leifsonia aquatica ATCC 14665</name>
    <dbReference type="NCBI Taxonomy" id="1358026"/>
    <lineage>
        <taxon>Bacteria</taxon>
        <taxon>Bacillati</taxon>
        <taxon>Actinomycetota</taxon>
        <taxon>Actinomycetes</taxon>
        <taxon>Micrococcales</taxon>
        <taxon>Microbacteriaceae</taxon>
        <taxon>Leifsonia</taxon>
    </lineage>
</organism>
<protein>
    <submittedName>
        <fullName evidence="1">Uncharacterized protein</fullName>
    </submittedName>
</protein>
<proteinExistence type="predicted"/>
<dbReference type="EMBL" id="AWVQ01000009">
    <property type="protein sequence ID" value="ERK73518.1"/>
    <property type="molecule type" value="Genomic_DNA"/>
</dbReference>
<sequence length="99" mass="10197">MSQQARDRTFLPTTQTALSDAMTQLGSAEESAGAVQPSGGEEVAEQQRTLAAIRRATDAVLAAQRTVATDAASGVPALRVSTKQLTALADRLLKAEGSG</sequence>